<name>A0ABQ3XPW1_9ACTN</name>
<evidence type="ECO:0000313" key="2">
    <source>
        <dbReference type="EMBL" id="GID60557.1"/>
    </source>
</evidence>
<feature type="region of interest" description="Disordered" evidence="1">
    <location>
        <begin position="49"/>
        <end position="76"/>
    </location>
</feature>
<organism evidence="2 3">
    <name type="scientific">Actinoplanes couchii</name>
    <dbReference type="NCBI Taxonomy" id="403638"/>
    <lineage>
        <taxon>Bacteria</taxon>
        <taxon>Bacillati</taxon>
        <taxon>Actinomycetota</taxon>
        <taxon>Actinomycetes</taxon>
        <taxon>Micromonosporales</taxon>
        <taxon>Micromonosporaceae</taxon>
        <taxon>Actinoplanes</taxon>
    </lineage>
</organism>
<sequence>MAIAHIAVLSAALSVLLIFPCAATILLSGKPSDMRRLFTRAGRRELRAQALRSRAPRSRAESPFPRRVPARRRRPGSLRRLERGMRSWDQGRLTTLRLPAIEEIAFDLRRLDRQRRNLALHSEVLHAATMRSYDARLSLACRCLGITEFLDPLTGLDRDAERCRVEYELAAAGLIFRQNP</sequence>
<dbReference type="RefSeq" id="WP_203807686.1">
    <property type="nucleotide sequence ID" value="NZ_BAAAQE010000014.1"/>
</dbReference>
<evidence type="ECO:0000256" key="1">
    <source>
        <dbReference type="SAM" id="MobiDB-lite"/>
    </source>
</evidence>
<evidence type="ECO:0000313" key="3">
    <source>
        <dbReference type="Proteomes" id="UP000612282"/>
    </source>
</evidence>
<protein>
    <recommendedName>
        <fullName evidence="4">Bacterial sugar transferase domain-containing protein</fullName>
    </recommendedName>
</protein>
<proteinExistence type="predicted"/>
<dbReference type="Proteomes" id="UP000612282">
    <property type="component" value="Unassembled WGS sequence"/>
</dbReference>
<gene>
    <name evidence="2" type="ORF">Aco03nite_089610</name>
</gene>
<reference evidence="2 3" key="1">
    <citation type="submission" date="2021-01" db="EMBL/GenBank/DDBJ databases">
        <title>Whole genome shotgun sequence of Actinoplanes couchii NBRC 106145.</title>
        <authorList>
            <person name="Komaki H."/>
            <person name="Tamura T."/>
        </authorList>
    </citation>
    <scope>NUCLEOTIDE SEQUENCE [LARGE SCALE GENOMIC DNA]</scope>
    <source>
        <strain evidence="2 3">NBRC 106145</strain>
    </source>
</reference>
<accession>A0ABQ3XPW1</accession>
<evidence type="ECO:0008006" key="4">
    <source>
        <dbReference type="Google" id="ProtNLM"/>
    </source>
</evidence>
<keyword evidence="3" id="KW-1185">Reference proteome</keyword>
<dbReference type="EMBL" id="BOMG01000110">
    <property type="protein sequence ID" value="GID60557.1"/>
    <property type="molecule type" value="Genomic_DNA"/>
</dbReference>
<comment type="caution">
    <text evidence="2">The sequence shown here is derived from an EMBL/GenBank/DDBJ whole genome shotgun (WGS) entry which is preliminary data.</text>
</comment>